<dbReference type="SMART" id="SM00740">
    <property type="entry name" value="PASTA"/>
    <property type="match status" value="2"/>
</dbReference>
<dbReference type="SUPFAM" id="SSF56601">
    <property type="entry name" value="beta-lactamase/transpeptidase-like"/>
    <property type="match status" value="1"/>
</dbReference>
<dbReference type="Gene3D" id="3.90.1310.10">
    <property type="entry name" value="Penicillin-binding protein 2a (Domain 2)"/>
    <property type="match status" value="1"/>
</dbReference>
<comment type="pathway">
    <text evidence="2">Cell wall biogenesis; peptidoglycan biosynthesis.</text>
</comment>
<evidence type="ECO:0000256" key="4">
    <source>
        <dbReference type="ARBA" id="ARBA00012448"/>
    </source>
</evidence>
<dbReference type="GO" id="GO:0071555">
    <property type="term" value="P:cell wall organization"/>
    <property type="evidence" value="ECO:0007669"/>
    <property type="project" value="TreeGrafter"/>
</dbReference>
<dbReference type="AlphaFoldDB" id="A0A162FAV4"/>
<evidence type="ECO:0000256" key="5">
    <source>
        <dbReference type="ARBA" id="ARBA00023136"/>
    </source>
</evidence>
<dbReference type="Pfam" id="PF03793">
    <property type="entry name" value="PASTA"/>
    <property type="match status" value="2"/>
</dbReference>
<dbReference type="InterPro" id="IPR005543">
    <property type="entry name" value="PASTA_dom"/>
</dbReference>
<dbReference type="GO" id="GO:0008658">
    <property type="term" value="F:penicillin binding"/>
    <property type="evidence" value="ECO:0007669"/>
    <property type="project" value="InterPro"/>
</dbReference>
<evidence type="ECO:0000256" key="7">
    <source>
        <dbReference type="SAM" id="MobiDB-lite"/>
    </source>
</evidence>
<dbReference type="GO" id="GO:0009002">
    <property type="term" value="F:serine-type D-Ala-D-Ala carboxypeptidase activity"/>
    <property type="evidence" value="ECO:0007669"/>
    <property type="project" value="UniProtKB-EC"/>
</dbReference>
<dbReference type="OrthoDB" id="9804124at2"/>
<evidence type="ECO:0000256" key="1">
    <source>
        <dbReference type="ARBA" id="ARBA00004370"/>
    </source>
</evidence>
<accession>A0A162FAV4</accession>
<feature type="domain" description="PASTA" evidence="9">
    <location>
        <begin position="586"/>
        <end position="646"/>
    </location>
</feature>
<comment type="similarity">
    <text evidence="3">Belongs to the transpeptidase family.</text>
</comment>
<dbReference type="UniPathway" id="UPA00219"/>
<evidence type="ECO:0000259" key="9">
    <source>
        <dbReference type="PROSITE" id="PS51178"/>
    </source>
</evidence>
<dbReference type="CDD" id="cd06575">
    <property type="entry name" value="PASTA_Pbp2x-like_2"/>
    <property type="match status" value="1"/>
</dbReference>
<dbReference type="InterPro" id="IPR012338">
    <property type="entry name" value="Beta-lactam/transpept-like"/>
</dbReference>
<feature type="compositionally biased region" description="Acidic residues" evidence="7">
    <location>
        <begin position="709"/>
        <end position="734"/>
    </location>
</feature>
<comment type="subcellular location">
    <subcellularLocation>
        <location evidence="1">Membrane</location>
    </subcellularLocation>
</comment>
<dbReference type="STRING" id="519424.AZF04_02250"/>
<gene>
    <name evidence="10" type="ORF">AZF04_02250</name>
</gene>
<dbReference type="Proteomes" id="UP000075806">
    <property type="component" value="Unassembled WGS sequence"/>
</dbReference>
<feature type="transmembrane region" description="Helical" evidence="8">
    <location>
        <begin position="12"/>
        <end position="31"/>
    </location>
</feature>
<keyword evidence="5 8" id="KW-0472">Membrane</keyword>
<keyword evidence="8" id="KW-1133">Transmembrane helix</keyword>
<dbReference type="EC" id="3.4.16.4" evidence="4"/>
<comment type="catalytic activity">
    <reaction evidence="6">
        <text>Preferential cleavage: (Ac)2-L-Lys-D-Ala-|-D-Ala. Also transpeptidation of peptidyl-alanyl moieties that are N-acyl substituents of D-alanine.</text>
        <dbReference type="EC" id="3.4.16.4"/>
    </reaction>
</comment>
<feature type="domain" description="PASTA" evidence="9">
    <location>
        <begin position="647"/>
        <end position="704"/>
    </location>
</feature>
<name>A0A162FAV4_9BACI</name>
<dbReference type="EMBL" id="LTAO01000001">
    <property type="protein sequence ID" value="KYG35180.1"/>
    <property type="molecule type" value="Genomic_DNA"/>
</dbReference>
<dbReference type="Pfam" id="PF00905">
    <property type="entry name" value="Transpeptidase"/>
    <property type="match status" value="1"/>
</dbReference>
<protein>
    <recommendedName>
        <fullName evidence="4">serine-type D-Ala-D-Ala carboxypeptidase</fullName>
        <ecNumber evidence="4">3.4.16.4</ecNumber>
    </recommendedName>
</protein>
<proteinExistence type="inferred from homology"/>
<dbReference type="SUPFAM" id="SSF54184">
    <property type="entry name" value="Penicillin-binding protein 2x (pbp-2x), c-terminal domain"/>
    <property type="match status" value="2"/>
</dbReference>
<dbReference type="PANTHER" id="PTHR30627:SF26">
    <property type="entry name" value="PENICILLIN-BINDING PROTEIN 2B"/>
    <property type="match status" value="1"/>
</dbReference>
<reference evidence="10" key="1">
    <citation type="submission" date="2016-02" db="EMBL/GenBank/DDBJ databases">
        <title>Genome sequence of Bacillus trypoxylicola KCTC 13244(T).</title>
        <authorList>
            <person name="Jeong H."/>
            <person name="Park S.-H."/>
            <person name="Choi S.-K."/>
        </authorList>
    </citation>
    <scope>NUCLEOTIDE SEQUENCE [LARGE SCALE GENOMIC DNA]</scope>
    <source>
        <strain evidence="10">KCTC 13244</strain>
    </source>
</reference>
<dbReference type="InterPro" id="IPR036138">
    <property type="entry name" value="PBP_dimer_sf"/>
</dbReference>
<evidence type="ECO:0000256" key="8">
    <source>
        <dbReference type="SAM" id="Phobius"/>
    </source>
</evidence>
<evidence type="ECO:0000313" key="10">
    <source>
        <dbReference type="EMBL" id="KYG35180.1"/>
    </source>
</evidence>
<comment type="caution">
    <text evidence="10">The sequence shown here is derived from an EMBL/GenBank/DDBJ whole genome shotgun (WGS) entry which is preliminary data.</text>
</comment>
<feature type="region of interest" description="Disordered" evidence="7">
    <location>
        <begin position="704"/>
        <end position="734"/>
    </location>
</feature>
<evidence type="ECO:0000256" key="3">
    <source>
        <dbReference type="ARBA" id="ARBA00007171"/>
    </source>
</evidence>
<dbReference type="InterPro" id="IPR001460">
    <property type="entry name" value="PCN-bd_Tpept"/>
</dbReference>
<evidence type="ECO:0000313" key="11">
    <source>
        <dbReference type="Proteomes" id="UP000075806"/>
    </source>
</evidence>
<evidence type="ECO:0000256" key="6">
    <source>
        <dbReference type="ARBA" id="ARBA00034000"/>
    </source>
</evidence>
<keyword evidence="11" id="KW-1185">Reference proteome</keyword>
<dbReference type="RefSeq" id="WP_061947375.1">
    <property type="nucleotide sequence ID" value="NZ_LTAO01000001.1"/>
</dbReference>
<keyword evidence="8" id="KW-0812">Transmembrane</keyword>
<dbReference type="GO" id="GO:0009252">
    <property type="term" value="P:peptidoglycan biosynthetic process"/>
    <property type="evidence" value="ECO:0007669"/>
    <property type="project" value="UniProtKB-UniPathway"/>
</dbReference>
<dbReference type="Pfam" id="PF03717">
    <property type="entry name" value="PBP_dimer"/>
    <property type="match status" value="1"/>
</dbReference>
<dbReference type="SUPFAM" id="SSF56519">
    <property type="entry name" value="Penicillin binding protein dimerisation domain"/>
    <property type="match status" value="1"/>
</dbReference>
<dbReference type="PANTHER" id="PTHR30627">
    <property type="entry name" value="PEPTIDOGLYCAN D,D-TRANSPEPTIDASE"/>
    <property type="match status" value="1"/>
</dbReference>
<dbReference type="PROSITE" id="PS51178">
    <property type="entry name" value="PASTA"/>
    <property type="match status" value="2"/>
</dbReference>
<dbReference type="InterPro" id="IPR005311">
    <property type="entry name" value="PBP_dimer"/>
</dbReference>
<dbReference type="InterPro" id="IPR050515">
    <property type="entry name" value="Beta-lactam/transpept"/>
</dbReference>
<dbReference type="GO" id="GO:0005886">
    <property type="term" value="C:plasma membrane"/>
    <property type="evidence" value="ECO:0007669"/>
    <property type="project" value="TreeGrafter"/>
</dbReference>
<sequence length="734" mass="82049">MEIKRANTNIRAIVLMVIFFIIFAVFIGRILHIQVTKEVRGHELDQIAEERWTKKIPLEGVRGTIFDRSGGAIAEEVKSYKVFAILNRDQSSYVKEPEETAEKLAPYIDQEVGNLARLLSQDKFQVELGTGARNLSYEQMLEIKELDLDGIFFMTEPRRYYPKQMFASHVIGYTERNMEEARMGLERSLDEYLSAKDGSITYLSDTNRAPLLNPNELIEPVENGNHVYLTLDGNIQTSLEQVMTEVDEEYEPERMIAIVADPKTGQILAMSNRPSFNPNEYEKITNYMNFSISDHFEPGSTMKMFTVAAAMEEGVFPANEAYQSGSWDIGPDQVRDHNNGVGWGSISFTEGFLRSSNVAMAKLTIERLGTEKLYDYWERFGFNEPTGIDLPNEANSLIAKGSQFDAVATSFGQGTAVTPIQQIQAATSIANGGKMMKPYIIDRIVDSETNEVMYQNEPEIVGEPISEETSKEMLDLLEGVVNERAGTGNPYYIEGFQVVGKTGTAQIPNPNGGGYIHGHGENIFSFLGMAPKDDPSVLVYVAVERPKLKDIETGSEPTRKIFTTIMKQSLQYLKITPSVEEIAKETVEGYKLNDFTSMSIAEAKEELEEEGLEVVVLGDGKSIISQQPASGKGLLPGEKVFIVTEAEQYEMPEVIGWSTRDVLRLSDALEITPNLFGNGYVTAQNVAPGDVVRPGDYIVIELANHQMEEQQDDEDEEQEENEEEELEEEVGIDS</sequence>
<evidence type="ECO:0000256" key="2">
    <source>
        <dbReference type="ARBA" id="ARBA00004752"/>
    </source>
</evidence>
<dbReference type="Gene3D" id="3.40.710.10">
    <property type="entry name" value="DD-peptidase/beta-lactamase superfamily"/>
    <property type="match status" value="1"/>
</dbReference>
<organism evidence="10 11">
    <name type="scientific">Alkalihalobacillus trypoxylicola</name>
    <dbReference type="NCBI Taxonomy" id="519424"/>
    <lineage>
        <taxon>Bacteria</taxon>
        <taxon>Bacillati</taxon>
        <taxon>Bacillota</taxon>
        <taxon>Bacilli</taxon>
        <taxon>Bacillales</taxon>
        <taxon>Bacillaceae</taxon>
        <taxon>Alkalihalobacillus</taxon>
    </lineage>
</organism>